<proteinExistence type="inferred from homology"/>
<evidence type="ECO:0000313" key="11">
    <source>
        <dbReference type="Proteomes" id="UP000315017"/>
    </source>
</evidence>
<evidence type="ECO:0000259" key="7">
    <source>
        <dbReference type="Pfam" id="PF02878"/>
    </source>
</evidence>
<dbReference type="EMBL" id="CP036274">
    <property type="protein sequence ID" value="QDU29211.1"/>
    <property type="molecule type" value="Genomic_DNA"/>
</dbReference>
<keyword evidence="6 10" id="KW-0413">Isomerase</keyword>
<dbReference type="GO" id="GO:0005975">
    <property type="term" value="P:carbohydrate metabolic process"/>
    <property type="evidence" value="ECO:0007669"/>
    <property type="project" value="InterPro"/>
</dbReference>
<comment type="similarity">
    <text evidence="2">Belongs to the phosphohexose mutase family.</text>
</comment>
<evidence type="ECO:0000256" key="3">
    <source>
        <dbReference type="ARBA" id="ARBA00022553"/>
    </source>
</evidence>
<dbReference type="GO" id="GO:0000287">
    <property type="term" value="F:magnesium ion binding"/>
    <property type="evidence" value="ECO:0007669"/>
    <property type="project" value="InterPro"/>
</dbReference>
<dbReference type="GO" id="GO:0004614">
    <property type="term" value="F:phosphoglucomutase activity"/>
    <property type="evidence" value="ECO:0007669"/>
    <property type="project" value="UniProtKB-EC"/>
</dbReference>
<evidence type="ECO:0000256" key="4">
    <source>
        <dbReference type="ARBA" id="ARBA00022723"/>
    </source>
</evidence>
<dbReference type="AlphaFoldDB" id="A0A517YG83"/>
<dbReference type="PANTHER" id="PTHR45745">
    <property type="entry name" value="PHOSPHOMANNOMUTASE 45A"/>
    <property type="match status" value="1"/>
</dbReference>
<dbReference type="SUPFAM" id="SSF53738">
    <property type="entry name" value="Phosphoglucomutase, first 3 domains"/>
    <property type="match status" value="3"/>
</dbReference>
<dbReference type="Pfam" id="PF02878">
    <property type="entry name" value="PGM_PMM_I"/>
    <property type="match status" value="1"/>
</dbReference>
<evidence type="ECO:0000256" key="1">
    <source>
        <dbReference type="ARBA" id="ARBA00001946"/>
    </source>
</evidence>
<dbReference type="Pfam" id="PF02880">
    <property type="entry name" value="PGM_PMM_III"/>
    <property type="match status" value="1"/>
</dbReference>
<keyword evidence="4" id="KW-0479">Metal-binding</keyword>
<comment type="cofactor">
    <cofactor evidence="1">
        <name>Mg(2+)</name>
        <dbReference type="ChEBI" id="CHEBI:18420"/>
    </cofactor>
</comment>
<evidence type="ECO:0000259" key="8">
    <source>
        <dbReference type="Pfam" id="PF02879"/>
    </source>
</evidence>
<feature type="domain" description="Alpha-D-phosphohexomutase alpha/beta/alpha" evidence="9">
    <location>
        <begin position="353"/>
        <end position="473"/>
    </location>
</feature>
<evidence type="ECO:0000256" key="6">
    <source>
        <dbReference type="ARBA" id="ARBA00023235"/>
    </source>
</evidence>
<feature type="domain" description="Alpha-D-phosphohexomutase alpha/beta/alpha" evidence="7">
    <location>
        <begin position="68"/>
        <end position="204"/>
    </location>
</feature>
<evidence type="ECO:0000256" key="5">
    <source>
        <dbReference type="ARBA" id="ARBA00022842"/>
    </source>
</evidence>
<evidence type="ECO:0000313" key="10">
    <source>
        <dbReference type="EMBL" id="QDU29211.1"/>
    </source>
</evidence>
<organism evidence="10 11">
    <name type="scientific">Anatilimnocola aggregata</name>
    <dbReference type="NCBI Taxonomy" id="2528021"/>
    <lineage>
        <taxon>Bacteria</taxon>
        <taxon>Pseudomonadati</taxon>
        <taxon>Planctomycetota</taxon>
        <taxon>Planctomycetia</taxon>
        <taxon>Pirellulales</taxon>
        <taxon>Pirellulaceae</taxon>
        <taxon>Anatilimnocola</taxon>
    </lineage>
</organism>
<keyword evidence="11" id="KW-1185">Reference proteome</keyword>
<name>A0A517YG83_9BACT</name>
<accession>A0A517YG83</accession>
<protein>
    <submittedName>
        <fullName evidence="10">Phosphoglucomutase</fullName>
        <ecNumber evidence="10">5.4.2.2</ecNumber>
    </submittedName>
</protein>
<evidence type="ECO:0000259" key="9">
    <source>
        <dbReference type="Pfam" id="PF02880"/>
    </source>
</evidence>
<dbReference type="PANTHER" id="PTHR45745:SF1">
    <property type="entry name" value="PHOSPHOGLUCOMUTASE 2B-RELATED"/>
    <property type="match status" value="1"/>
</dbReference>
<feature type="domain" description="Alpha-D-phosphohexomutase alpha/beta/alpha" evidence="8">
    <location>
        <begin position="240"/>
        <end position="332"/>
    </location>
</feature>
<evidence type="ECO:0000256" key="2">
    <source>
        <dbReference type="ARBA" id="ARBA00010231"/>
    </source>
</evidence>
<keyword evidence="5" id="KW-0460">Magnesium</keyword>
<dbReference type="InterPro" id="IPR016055">
    <property type="entry name" value="A-D-PHexomutase_a/b/a-I/II/III"/>
</dbReference>
<dbReference type="RefSeq" id="WP_145092714.1">
    <property type="nucleotide sequence ID" value="NZ_CP036274.1"/>
</dbReference>
<dbReference type="PROSITE" id="PS00710">
    <property type="entry name" value="PGM_PMM"/>
    <property type="match status" value="1"/>
</dbReference>
<dbReference type="InterPro" id="IPR016066">
    <property type="entry name" value="A-D-PHexomutase_CS"/>
</dbReference>
<dbReference type="EC" id="5.4.2.2" evidence="10"/>
<dbReference type="GO" id="GO:0008973">
    <property type="term" value="F:phosphopentomutase activity"/>
    <property type="evidence" value="ECO:0007669"/>
    <property type="project" value="TreeGrafter"/>
</dbReference>
<dbReference type="InterPro" id="IPR036900">
    <property type="entry name" value="A-D-PHexomutase_C_sf"/>
</dbReference>
<dbReference type="CDD" id="cd05799">
    <property type="entry name" value="PGM2"/>
    <property type="match status" value="1"/>
</dbReference>
<dbReference type="Gene3D" id="3.40.120.10">
    <property type="entry name" value="Alpha-D-Glucose-1,6-Bisphosphate, subunit A, domain 3"/>
    <property type="match status" value="3"/>
</dbReference>
<dbReference type="SUPFAM" id="SSF55957">
    <property type="entry name" value="Phosphoglucomutase, C-terminal domain"/>
    <property type="match status" value="1"/>
</dbReference>
<dbReference type="InterPro" id="IPR005844">
    <property type="entry name" value="A-D-PHexomutase_a/b/a-I"/>
</dbReference>
<dbReference type="Pfam" id="PF02879">
    <property type="entry name" value="PGM_PMM_II"/>
    <property type="match status" value="1"/>
</dbReference>
<reference evidence="10 11" key="1">
    <citation type="submission" date="2019-02" db="EMBL/GenBank/DDBJ databases">
        <title>Deep-cultivation of Planctomycetes and their phenomic and genomic characterization uncovers novel biology.</title>
        <authorList>
            <person name="Wiegand S."/>
            <person name="Jogler M."/>
            <person name="Boedeker C."/>
            <person name="Pinto D."/>
            <person name="Vollmers J."/>
            <person name="Rivas-Marin E."/>
            <person name="Kohn T."/>
            <person name="Peeters S.H."/>
            <person name="Heuer A."/>
            <person name="Rast P."/>
            <person name="Oberbeckmann S."/>
            <person name="Bunk B."/>
            <person name="Jeske O."/>
            <person name="Meyerdierks A."/>
            <person name="Storesund J.E."/>
            <person name="Kallscheuer N."/>
            <person name="Luecker S."/>
            <person name="Lage O.M."/>
            <person name="Pohl T."/>
            <person name="Merkel B.J."/>
            <person name="Hornburger P."/>
            <person name="Mueller R.-W."/>
            <person name="Bruemmer F."/>
            <person name="Labrenz M."/>
            <person name="Spormann A.M."/>
            <person name="Op den Camp H."/>
            <person name="Overmann J."/>
            <person name="Amann R."/>
            <person name="Jetten M.S.M."/>
            <person name="Mascher T."/>
            <person name="Medema M.H."/>
            <person name="Devos D.P."/>
            <person name="Kaster A.-K."/>
            <person name="Ovreas L."/>
            <person name="Rohde M."/>
            <person name="Galperin M.Y."/>
            <person name="Jogler C."/>
        </authorList>
    </citation>
    <scope>NUCLEOTIDE SEQUENCE [LARGE SCALE GENOMIC DNA]</scope>
    <source>
        <strain evidence="10 11">ETA_A8</strain>
    </source>
</reference>
<sequence length="610" mass="66559">MAAPDLSATLAQLDAAAAAAKVTPAAAANIRTWLTEPRYREYAAETARHVTEGKWKELDDAFWTVIPFGTGGRRGKMYPIGCNVINDRTIGESAQGLATYVLEQKLPAGSLSCAIAYDTRHNSRRFAELCASIMVANGFKVYFLEDYRSTPELSFLVRYKKCSCGIMVTASHNPPSDNAVKVYWSSGAQVIPPHDKAIVDRVMSTGEIKTTDFNAAVEAGQVIFCKDEVDQAFWTNVLTQRTPGPRNLKIIYSPLHGVGESAVVPVLQGDGFQDVEVYGPHREQSGDFPNVPGHVSNPENVEVFDAIISRAYASGGELILATDPDCDRMGCAAPVKKSLKGDLKQVPWATFTGNQLGVLLADYVCESRRKTGGLTKENFLVSTLVTTQMIRRIGDSYGVTTYNNLHVGFKWIAQQIDASGPDKFLFGTEESHGFLIGQYVRDKDGAAACMLMAELAAVCKEQKKTVHEKLDSLYWQHGYHGERVLNVTMPGSAGMAKMQSLMGNFRSAPPTALGGIKVAAVRDYKALTRTVTGGQPEKLDAPPADMVILDLAEEGNYVAVRPSGTEPKVKFYMFTYTPAEQLADLDRTKEEMAARMQAFEVDLKAFAAKA</sequence>
<dbReference type="KEGG" id="aagg:ETAA8_43180"/>
<gene>
    <name evidence="10" type="primary">pgcA</name>
    <name evidence="10" type="ORF">ETAA8_43180</name>
</gene>
<dbReference type="OrthoDB" id="9806956at2"/>
<keyword evidence="3" id="KW-0597">Phosphoprotein</keyword>
<dbReference type="GO" id="GO:0006166">
    <property type="term" value="P:purine ribonucleoside salvage"/>
    <property type="evidence" value="ECO:0007669"/>
    <property type="project" value="TreeGrafter"/>
</dbReference>
<dbReference type="Proteomes" id="UP000315017">
    <property type="component" value="Chromosome"/>
</dbReference>
<dbReference type="InterPro" id="IPR005846">
    <property type="entry name" value="A-D-PHexomutase_a/b/a-III"/>
</dbReference>
<dbReference type="InterPro" id="IPR005845">
    <property type="entry name" value="A-D-PHexomutase_a/b/a-II"/>
</dbReference>